<evidence type="ECO:0000313" key="3">
    <source>
        <dbReference type="Proteomes" id="UP001151760"/>
    </source>
</evidence>
<accession>A0ABQ5IWG5</accession>
<sequence length="85" mass="9210">MTTSNTSAMHNEIMAAGYKERSPMLALDGDNPSQESSVEEETYDNTTPEAHALLDAEAEAVRIILNGIGNDKYSTMDACPNAKEM</sequence>
<evidence type="ECO:0000256" key="1">
    <source>
        <dbReference type="SAM" id="MobiDB-lite"/>
    </source>
</evidence>
<dbReference type="Proteomes" id="UP001151760">
    <property type="component" value="Unassembled WGS sequence"/>
</dbReference>
<proteinExistence type="predicted"/>
<evidence type="ECO:0000313" key="2">
    <source>
        <dbReference type="EMBL" id="GJU03558.1"/>
    </source>
</evidence>
<reference evidence="2" key="2">
    <citation type="submission" date="2022-01" db="EMBL/GenBank/DDBJ databases">
        <authorList>
            <person name="Yamashiro T."/>
            <person name="Shiraishi A."/>
            <person name="Satake H."/>
            <person name="Nakayama K."/>
        </authorList>
    </citation>
    <scope>NUCLEOTIDE SEQUENCE</scope>
</reference>
<feature type="region of interest" description="Disordered" evidence="1">
    <location>
        <begin position="22"/>
        <end position="46"/>
    </location>
</feature>
<dbReference type="EMBL" id="BQNB010021166">
    <property type="protein sequence ID" value="GJU03558.1"/>
    <property type="molecule type" value="Genomic_DNA"/>
</dbReference>
<keyword evidence="3" id="KW-1185">Reference proteome</keyword>
<gene>
    <name evidence="2" type="ORF">Tco_1113896</name>
</gene>
<organism evidence="2 3">
    <name type="scientific">Tanacetum coccineum</name>
    <dbReference type="NCBI Taxonomy" id="301880"/>
    <lineage>
        <taxon>Eukaryota</taxon>
        <taxon>Viridiplantae</taxon>
        <taxon>Streptophyta</taxon>
        <taxon>Embryophyta</taxon>
        <taxon>Tracheophyta</taxon>
        <taxon>Spermatophyta</taxon>
        <taxon>Magnoliopsida</taxon>
        <taxon>eudicotyledons</taxon>
        <taxon>Gunneridae</taxon>
        <taxon>Pentapetalae</taxon>
        <taxon>asterids</taxon>
        <taxon>campanulids</taxon>
        <taxon>Asterales</taxon>
        <taxon>Asteraceae</taxon>
        <taxon>Asteroideae</taxon>
        <taxon>Anthemideae</taxon>
        <taxon>Anthemidinae</taxon>
        <taxon>Tanacetum</taxon>
    </lineage>
</organism>
<protein>
    <submittedName>
        <fullName evidence="2">Uncharacterized protein</fullName>
    </submittedName>
</protein>
<name>A0ABQ5IWG5_9ASTR</name>
<comment type="caution">
    <text evidence="2">The sequence shown here is derived from an EMBL/GenBank/DDBJ whole genome shotgun (WGS) entry which is preliminary data.</text>
</comment>
<reference evidence="2" key="1">
    <citation type="journal article" date="2022" name="Int. J. Mol. Sci.">
        <title>Draft Genome of Tanacetum Coccineum: Genomic Comparison of Closely Related Tanacetum-Family Plants.</title>
        <authorList>
            <person name="Yamashiro T."/>
            <person name="Shiraishi A."/>
            <person name="Nakayama K."/>
            <person name="Satake H."/>
        </authorList>
    </citation>
    <scope>NUCLEOTIDE SEQUENCE</scope>
</reference>